<reference evidence="3" key="2">
    <citation type="journal article" date="2017" name="Nat. Plants">
        <title>The Aegilops tauschii genome reveals multiple impacts of transposons.</title>
        <authorList>
            <person name="Zhao G."/>
            <person name="Zou C."/>
            <person name="Li K."/>
            <person name="Wang K."/>
            <person name="Li T."/>
            <person name="Gao L."/>
            <person name="Zhang X."/>
            <person name="Wang H."/>
            <person name="Yang Z."/>
            <person name="Liu X."/>
            <person name="Jiang W."/>
            <person name="Mao L."/>
            <person name="Kong X."/>
            <person name="Jiao Y."/>
            <person name="Jia J."/>
        </authorList>
    </citation>
    <scope>NUCLEOTIDE SEQUENCE [LARGE SCALE GENOMIC DNA]</scope>
    <source>
        <strain evidence="3">cv. AL8/78</strain>
    </source>
</reference>
<accession>A0A453MMS4</accession>
<proteinExistence type="inferred from homology"/>
<dbReference type="Gene3D" id="3.30.559.10">
    <property type="entry name" value="Chloramphenicol acetyltransferase-like domain"/>
    <property type="match status" value="2"/>
</dbReference>
<dbReference type="GO" id="GO:0016747">
    <property type="term" value="F:acyltransferase activity, transferring groups other than amino-acyl groups"/>
    <property type="evidence" value="ECO:0007669"/>
    <property type="project" value="UniProtKB-ARBA"/>
</dbReference>
<dbReference type="InterPro" id="IPR023213">
    <property type="entry name" value="CAT-like_dom_sf"/>
</dbReference>
<evidence type="ECO:0008006" key="4">
    <source>
        <dbReference type="Google" id="ProtNLM"/>
    </source>
</evidence>
<keyword evidence="3" id="KW-1185">Reference proteome</keyword>
<organism evidence="2 3">
    <name type="scientific">Aegilops tauschii subsp. strangulata</name>
    <name type="common">Goatgrass</name>
    <dbReference type="NCBI Taxonomy" id="200361"/>
    <lineage>
        <taxon>Eukaryota</taxon>
        <taxon>Viridiplantae</taxon>
        <taxon>Streptophyta</taxon>
        <taxon>Embryophyta</taxon>
        <taxon>Tracheophyta</taxon>
        <taxon>Spermatophyta</taxon>
        <taxon>Magnoliopsida</taxon>
        <taxon>Liliopsida</taxon>
        <taxon>Poales</taxon>
        <taxon>Poaceae</taxon>
        <taxon>BOP clade</taxon>
        <taxon>Pooideae</taxon>
        <taxon>Triticodae</taxon>
        <taxon>Triticeae</taxon>
        <taxon>Triticinae</taxon>
        <taxon>Aegilops</taxon>
    </lineage>
</organism>
<dbReference type="Proteomes" id="UP000015105">
    <property type="component" value="Chromosome 5D"/>
</dbReference>
<dbReference type="PANTHER" id="PTHR31147:SF33">
    <property type="entry name" value="N-HYDROXYCINNAMOYL_BENZOYLTRANSFERASE, PUTATIVE-RELATED"/>
    <property type="match status" value="1"/>
</dbReference>
<reference evidence="2" key="3">
    <citation type="journal article" date="2017" name="Nature">
        <title>Genome sequence of the progenitor of the wheat D genome Aegilops tauschii.</title>
        <authorList>
            <person name="Luo M.C."/>
            <person name="Gu Y.Q."/>
            <person name="Puiu D."/>
            <person name="Wang H."/>
            <person name="Twardziok S.O."/>
            <person name="Deal K.R."/>
            <person name="Huo N."/>
            <person name="Zhu T."/>
            <person name="Wang L."/>
            <person name="Wang Y."/>
            <person name="McGuire P.E."/>
            <person name="Liu S."/>
            <person name="Long H."/>
            <person name="Ramasamy R.K."/>
            <person name="Rodriguez J.C."/>
            <person name="Van S.L."/>
            <person name="Yuan L."/>
            <person name="Wang Z."/>
            <person name="Xia Z."/>
            <person name="Xiao L."/>
            <person name="Anderson O.D."/>
            <person name="Ouyang S."/>
            <person name="Liang Y."/>
            <person name="Zimin A.V."/>
            <person name="Pertea G."/>
            <person name="Qi P."/>
            <person name="Bennetzen J.L."/>
            <person name="Dai X."/>
            <person name="Dawson M.W."/>
            <person name="Muller H.G."/>
            <person name="Kugler K."/>
            <person name="Rivarola-Duarte L."/>
            <person name="Spannagl M."/>
            <person name="Mayer K.F.X."/>
            <person name="Lu F.H."/>
            <person name="Bevan M.W."/>
            <person name="Leroy P."/>
            <person name="Li P."/>
            <person name="You F.M."/>
            <person name="Sun Q."/>
            <person name="Liu Z."/>
            <person name="Lyons E."/>
            <person name="Wicker T."/>
            <person name="Salzberg S.L."/>
            <person name="Devos K.M."/>
            <person name="Dvorak J."/>
        </authorList>
    </citation>
    <scope>NUCLEOTIDE SEQUENCE [LARGE SCALE GENOMIC DNA]</scope>
    <source>
        <strain evidence="2">cv. AL8/78</strain>
    </source>
</reference>
<evidence type="ECO:0000313" key="2">
    <source>
        <dbReference type="EnsemblPlants" id="AET5Gv21241700.1"/>
    </source>
</evidence>
<reference evidence="3" key="1">
    <citation type="journal article" date="2014" name="Science">
        <title>Ancient hybridizations among the ancestral genomes of bread wheat.</title>
        <authorList>
            <consortium name="International Wheat Genome Sequencing Consortium,"/>
            <person name="Marcussen T."/>
            <person name="Sandve S.R."/>
            <person name="Heier L."/>
            <person name="Spannagl M."/>
            <person name="Pfeifer M."/>
            <person name="Jakobsen K.S."/>
            <person name="Wulff B.B."/>
            <person name="Steuernagel B."/>
            <person name="Mayer K.F."/>
            <person name="Olsen O.A."/>
        </authorList>
    </citation>
    <scope>NUCLEOTIDE SEQUENCE [LARGE SCALE GENOMIC DNA]</scope>
    <source>
        <strain evidence="3">cv. AL8/78</strain>
    </source>
</reference>
<reference evidence="2" key="5">
    <citation type="journal article" date="2021" name="G3 (Bethesda)">
        <title>Aegilops tauschii genome assembly Aet v5.0 features greater sequence contiguity and improved annotation.</title>
        <authorList>
            <person name="Wang L."/>
            <person name="Zhu T."/>
            <person name="Rodriguez J.C."/>
            <person name="Deal K.R."/>
            <person name="Dubcovsky J."/>
            <person name="McGuire P.E."/>
            <person name="Lux T."/>
            <person name="Spannagl M."/>
            <person name="Mayer K.F.X."/>
            <person name="Baldrich P."/>
            <person name="Meyers B.C."/>
            <person name="Huo N."/>
            <person name="Gu Y.Q."/>
            <person name="Zhou H."/>
            <person name="Devos K.M."/>
            <person name="Bennetzen J.L."/>
            <person name="Unver T."/>
            <person name="Budak H."/>
            <person name="Gulick P.J."/>
            <person name="Galiba G."/>
            <person name="Kalapos B."/>
            <person name="Nelson D.R."/>
            <person name="Li P."/>
            <person name="You F.M."/>
            <person name="Luo M.C."/>
            <person name="Dvorak J."/>
        </authorList>
    </citation>
    <scope>NUCLEOTIDE SEQUENCE [LARGE SCALE GENOMIC DNA]</scope>
    <source>
        <strain evidence="2">cv. AL8/78</strain>
    </source>
</reference>
<dbReference type="PANTHER" id="PTHR31147">
    <property type="entry name" value="ACYL TRANSFERASE 4"/>
    <property type="match status" value="1"/>
</dbReference>
<comment type="similarity">
    <text evidence="1">Belongs to the plant acyltransferase family.</text>
</comment>
<dbReference type="InterPro" id="IPR050898">
    <property type="entry name" value="Plant_acyltransferase"/>
</dbReference>
<dbReference type="GeneID" id="109733645"/>
<protein>
    <recommendedName>
        <fullName evidence="4">3'-N-debenzoyl-2'-deoxytaxol N-benzoyltransferase</fullName>
    </recommendedName>
</protein>
<dbReference type="KEGG" id="ats:109733645"/>
<dbReference type="Gramene" id="AET5Gv21241700.1">
    <property type="protein sequence ID" value="AET5Gv21241700.1"/>
    <property type="gene ID" value="AET5Gv21241700"/>
</dbReference>
<dbReference type="AlphaFoldDB" id="A0A453MMS4"/>
<dbReference type="OrthoDB" id="671439at2759"/>
<dbReference type="RefSeq" id="XP_020148454.2">
    <property type="nucleotide sequence ID" value="XM_020292865.4"/>
</dbReference>
<evidence type="ECO:0000313" key="3">
    <source>
        <dbReference type="Proteomes" id="UP000015105"/>
    </source>
</evidence>
<reference evidence="2" key="4">
    <citation type="submission" date="2019-03" db="UniProtKB">
        <authorList>
            <consortium name="EnsemblPlants"/>
        </authorList>
    </citation>
    <scope>IDENTIFICATION</scope>
</reference>
<evidence type="ECO:0000256" key="1">
    <source>
        <dbReference type="ARBA" id="ARBA00009861"/>
    </source>
</evidence>
<name>A0A453MMS4_AEGTS</name>
<dbReference type="OMA" id="CAHALCD"/>
<dbReference type="STRING" id="200361.A0A453MMS4"/>
<sequence>MEPIEGVDRLILIQGRAPAYSLASNQLHKAAARNIDLWSMESEPRVVDTIQLVPVPAPVVPMSAPLSVLDSDHNVFDVDFRTLRIFPSHPPSIDPFIVLQRAFAAALGVFPEMAGSVHDDGRVLVSGSGSDAVPLVLAVSDLRADQVDADRLDAALLELLVPSDRVAAAEPALALKATVFACGGVALGMRCAHALCDGAGAGKFLAAAALLAQGQELGVTPVWERQERLGSRRPPRWAVPFERVLAPHKDKDVGPYSRHGQPVARECFHVSDASVEALRKQLSAEAGLKLTTFEVIAAFIWRARVKANGTGPDEVVKMVYSMNMSRILEPALPDGYWGNACVPVYVALAAGELVGQGLADTAALIRRSKQAVDDEYVRSYIDFQEMHRRRGERVTAGGGVSAFTDWRRLGHSEVDFGWGRPDVVLPLSWRIIGSTFPCFLLPYSSTDERRRRGFKVLVALMDHALPCFTHEMQDILLLHSPTPMPKL</sequence>
<dbReference type="Pfam" id="PF02458">
    <property type="entry name" value="Transferase"/>
    <property type="match status" value="1"/>
</dbReference>
<dbReference type="EnsemblPlants" id="AET5Gv21241700.1">
    <property type="protein sequence ID" value="AET5Gv21241700.1"/>
    <property type="gene ID" value="AET5Gv21241700"/>
</dbReference>